<evidence type="ECO:0000256" key="1">
    <source>
        <dbReference type="ARBA" id="ARBA00004141"/>
    </source>
</evidence>
<keyword evidence="7" id="KW-1185">Reference proteome</keyword>
<gene>
    <name evidence="6" type="ORF">A3843_15610</name>
</gene>
<dbReference type="PANTHER" id="PTHR43483:SF3">
    <property type="entry name" value="MEMBRANE TRANSPORTER PROTEIN HI_0806-RELATED"/>
    <property type="match status" value="1"/>
</dbReference>
<comment type="caution">
    <text evidence="6">The sequence shown here is derived from an EMBL/GenBank/DDBJ whole genome shotgun (WGS) entry which is preliminary data.</text>
</comment>
<dbReference type="GO" id="GO:0005886">
    <property type="term" value="C:plasma membrane"/>
    <property type="evidence" value="ECO:0007669"/>
    <property type="project" value="UniProtKB-SubCell"/>
</dbReference>
<name>A0A1U7JEG2_9HYPH</name>
<dbReference type="RefSeq" id="WP_028482929.1">
    <property type="nucleotide sequence ID" value="NZ_LVVZ01000022.1"/>
</dbReference>
<feature type="transmembrane region" description="Helical" evidence="5">
    <location>
        <begin position="253"/>
        <end position="270"/>
    </location>
</feature>
<dbReference type="EMBL" id="LVVZ01000022">
    <property type="protein sequence ID" value="OKL43140.1"/>
    <property type="molecule type" value="Genomic_DNA"/>
</dbReference>
<comment type="similarity">
    <text evidence="5">Belongs to the 4-toluene sulfonate uptake permease (TSUP) (TC 2.A.102) family.</text>
</comment>
<reference evidence="6 7" key="1">
    <citation type="submission" date="2016-03" db="EMBL/GenBank/DDBJ databases">
        <title>Genome sequence of Nesiotobacter sp. nov., a moderately halophilic alphaproteobacterium isolated from the Yellow Sea, China.</title>
        <authorList>
            <person name="Zhang G."/>
            <person name="Zhang R."/>
        </authorList>
    </citation>
    <scope>NUCLEOTIDE SEQUENCE [LARGE SCALE GENOMIC DNA]</scope>
    <source>
        <strain evidence="6 7">WB1-6</strain>
    </source>
</reference>
<evidence type="ECO:0000256" key="3">
    <source>
        <dbReference type="ARBA" id="ARBA00022989"/>
    </source>
</evidence>
<dbReference type="Pfam" id="PF01925">
    <property type="entry name" value="TauE"/>
    <property type="match status" value="1"/>
</dbReference>
<dbReference type="STRING" id="197461.A3843_15610"/>
<feature type="transmembrane region" description="Helical" evidence="5">
    <location>
        <begin position="151"/>
        <end position="174"/>
    </location>
</feature>
<evidence type="ECO:0000256" key="4">
    <source>
        <dbReference type="ARBA" id="ARBA00023136"/>
    </source>
</evidence>
<dbReference type="OrthoDB" id="457670at2"/>
<feature type="transmembrane region" description="Helical" evidence="5">
    <location>
        <begin position="12"/>
        <end position="42"/>
    </location>
</feature>
<keyword evidence="2 5" id="KW-0812">Transmembrane</keyword>
<dbReference type="Proteomes" id="UP000185783">
    <property type="component" value="Unassembled WGS sequence"/>
</dbReference>
<evidence type="ECO:0000313" key="6">
    <source>
        <dbReference type="EMBL" id="OKL43140.1"/>
    </source>
</evidence>
<dbReference type="AlphaFoldDB" id="A0A1U7JEG2"/>
<keyword evidence="5" id="KW-1003">Cell membrane</keyword>
<accession>A0A1U7JEG2</accession>
<proteinExistence type="inferred from homology"/>
<feature type="transmembrane region" description="Helical" evidence="5">
    <location>
        <begin position="221"/>
        <end position="241"/>
    </location>
</feature>
<protein>
    <recommendedName>
        <fullName evidence="5">Probable membrane transporter protein</fullName>
    </recommendedName>
</protein>
<sequence>MVHFSGELLPLVAALVAAGGVAGFMAGLFGIGGGAILVPVLLSVLIPAGVDPSIAMHVSVATSLGVIVPTSLRSFFAHRARGAVDHQLLTSWALAVPAGVMLASWVASWISGDGLKLVFMGIAFMVAMRMLFNRESWRLGDDIPGNPLRTLIGVCIGFFSTLMGIGGGVMTNTFMTLFNRSIHQAVATSSGVGVLISIPGVIGMMIAGWGDPDLPPLSVGYVNLLAVLIIIPLSIAMAPVGAKVAHFMKRRHLEIAFGIFLLVVCARFAYSLL</sequence>
<feature type="transmembrane region" description="Helical" evidence="5">
    <location>
        <begin position="186"/>
        <end position="209"/>
    </location>
</feature>
<feature type="transmembrane region" description="Helical" evidence="5">
    <location>
        <begin position="54"/>
        <end position="76"/>
    </location>
</feature>
<feature type="transmembrane region" description="Helical" evidence="5">
    <location>
        <begin position="88"/>
        <end position="107"/>
    </location>
</feature>
<dbReference type="PANTHER" id="PTHR43483">
    <property type="entry name" value="MEMBRANE TRANSPORTER PROTEIN HI_0806-RELATED"/>
    <property type="match status" value="1"/>
</dbReference>
<evidence type="ECO:0000256" key="5">
    <source>
        <dbReference type="RuleBase" id="RU363041"/>
    </source>
</evidence>
<evidence type="ECO:0000313" key="7">
    <source>
        <dbReference type="Proteomes" id="UP000185783"/>
    </source>
</evidence>
<comment type="subcellular location">
    <subcellularLocation>
        <location evidence="5">Cell membrane</location>
        <topology evidence="5">Multi-pass membrane protein</topology>
    </subcellularLocation>
    <subcellularLocation>
        <location evidence="1">Membrane</location>
        <topology evidence="1">Multi-pass membrane protein</topology>
    </subcellularLocation>
</comment>
<dbReference type="InterPro" id="IPR002781">
    <property type="entry name" value="TM_pro_TauE-like"/>
</dbReference>
<organism evidence="6 7">
    <name type="scientific">Pseudovibrio exalbescens</name>
    <dbReference type="NCBI Taxonomy" id="197461"/>
    <lineage>
        <taxon>Bacteria</taxon>
        <taxon>Pseudomonadati</taxon>
        <taxon>Pseudomonadota</taxon>
        <taxon>Alphaproteobacteria</taxon>
        <taxon>Hyphomicrobiales</taxon>
        <taxon>Stappiaceae</taxon>
        <taxon>Pseudovibrio</taxon>
    </lineage>
</organism>
<evidence type="ECO:0000256" key="2">
    <source>
        <dbReference type="ARBA" id="ARBA00022692"/>
    </source>
</evidence>
<keyword evidence="4 5" id="KW-0472">Membrane</keyword>
<keyword evidence="3 5" id="KW-1133">Transmembrane helix</keyword>